<evidence type="ECO:0008006" key="3">
    <source>
        <dbReference type="Google" id="ProtNLM"/>
    </source>
</evidence>
<comment type="caution">
    <text evidence="1">The sequence shown here is derived from an EMBL/GenBank/DDBJ whole genome shotgun (WGS) entry which is preliminary data.</text>
</comment>
<protein>
    <recommendedName>
        <fullName evidence="3">DUF2835 family protein</fullName>
    </recommendedName>
</protein>
<sequence length="73" mass="8466">MTYVDLELEISRDTLMLYYQGVAANVVTPALDGRSVSFPARILRDFVNHSGVSGRFRLYHDESGRFIRMERLR</sequence>
<organism evidence="1 2">
    <name type="scientific">Natronocella acetinitrilica</name>
    <dbReference type="NCBI Taxonomy" id="414046"/>
    <lineage>
        <taxon>Bacteria</taxon>
        <taxon>Pseudomonadati</taxon>
        <taxon>Pseudomonadota</taxon>
        <taxon>Gammaproteobacteria</taxon>
        <taxon>Chromatiales</taxon>
        <taxon>Ectothiorhodospiraceae</taxon>
        <taxon>Natronocella</taxon>
    </lineage>
</organism>
<evidence type="ECO:0000313" key="2">
    <source>
        <dbReference type="Proteomes" id="UP001205843"/>
    </source>
</evidence>
<dbReference type="Proteomes" id="UP001205843">
    <property type="component" value="Unassembled WGS sequence"/>
</dbReference>
<dbReference type="InterPro" id="IPR021363">
    <property type="entry name" value="DUF2835"/>
</dbReference>
<dbReference type="Pfam" id="PF11197">
    <property type="entry name" value="DUF2835"/>
    <property type="match status" value="1"/>
</dbReference>
<name>A0AAE3G1M5_9GAMM</name>
<gene>
    <name evidence="1" type="ORF">J2T57_000153</name>
</gene>
<proteinExistence type="predicted"/>
<accession>A0AAE3G1M5</accession>
<evidence type="ECO:0000313" key="1">
    <source>
        <dbReference type="EMBL" id="MCP1673061.1"/>
    </source>
</evidence>
<dbReference type="AlphaFoldDB" id="A0AAE3G1M5"/>
<reference evidence="1" key="1">
    <citation type="submission" date="2022-03" db="EMBL/GenBank/DDBJ databases">
        <title>Genomic Encyclopedia of Type Strains, Phase III (KMG-III): the genomes of soil and plant-associated and newly described type strains.</title>
        <authorList>
            <person name="Whitman W."/>
        </authorList>
    </citation>
    <scope>NUCLEOTIDE SEQUENCE</scope>
    <source>
        <strain evidence="1">ANL 6-2</strain>
    </source>
</reference>
<dbReference type="RefSeq" id="WP_253472775.1">
    <property type="nucleotide sequence ID" value="NZ_JALJXV010000001.1"/>
</dbReference>
<dbReference type="EMBL" id="JALJXV010000001">
    <property type="protein sequence ID" value="MCP1673061.1"/>
    <property type="molecule type" value="Genomic_DNA"/>
</dbReference>
<keyword evidence="2" id="KW-1185">Reference proteome</keyword>